<dbReference type="AlphaFoldDB" id="A0AA36GDG8"/>
<evidence type="ECO:0000313" key="4">
    <source>
        <dbReference type="Proteomes" id="UP001176961"/>
    </source>
</evidence>
<feature type="region of interest" description="Disordered" evidence="1">
    <location>
        <begin position="45"/>
        <end position="68"/>
    </location>
</feature>
<evidence type="ECO:0000256" key="2">
    <source>
        <dbReference type="SAM" id="Phobius"/>
    </source>
</evidence>
<feature type="region of interest" description="Disordered" evidence="1">
    <location>
        <begin position="111"/>
        <end position="169"/>
    </location>
</feature>
<organism evidence="3 4">
    <name type="scientific">Cylicocyclus nassatus</name>
    <name type="common">Nematode worm</name>
    <dbReference type="NCBI Taxonomy" id="53992"/>
    <lineage>
        <taxon>Eukaryota</taxon>
        <taxon>Metazoa</taxon>
        <taxon>Ecdysozoa</taxon>
        <taxon>Nematoda</taxon>
        <taxon>Chromadorea</taxon>
        <taxon>Rhabditida</taxon>
        <taxon>Rhabditina</taxon>
        <taxon>Rhabditomorpha</taxon>
        <taxon>Strongyloidea</taxon>
        <taxon>Strongylidae</taxon>
        <taxon>Cylicocyclus</taxon>
    </lineage>
</organism>
<evidence type="ECO:0000256" key="1">
    <source>
        <dbReference type="SAM" id="MobiDB-lite"/>
    </source>
</evidence>
<keyword evidence="2" id="KW-1133">Transmembrane helix</keyword>
<sequence length="324" mass="36035">MASRGSANTAGDYSLAVILILGLGAASIALYWYYIDAAGRRRRPKFAKNDGPIKLPDELRNAEPSPSVKALRANTPTARHRVHSQAVADVPKKGEVAKKYVSEHAHLPEALPFKSSELLQGEDHMDPTARSPTEHKMTKSEEGMEAGSKEEIKVQTTSLKTDKPQSEEVLPLGRGEALAAKRKEVGVKPSVPSKEEEEKALSPVDLVPSRTSSDTSIMRTSHCYCRVKHKSRPLDDTACLFDPKIKLKLVPTETHPITYTRYKPIRLIDPIEGVTEITQKPIDDEGPEEQDFLTPFHPILHAVSYAHWHAKMIDELILNKDFIE</sequence>
<keyword evidence="4" id="KW-1185">Reference proteome</keyword>
<feature type="transmembrane region" description="Helical" evidence="2">
    <location>
        <begin position="13"/>
        <end position="35"/>
    </location>
</feature>
<reference evidence="3" key="1">
    <citation type="submission" date="2023-07" db="EMBL/GenBank/DDBJ databases">
        <authorList>
            <consortium name="CYATHOMIX"/>
        </authorList>
    </citation>
    <scope>NUCLEOTIDE SEQUENCE</scope>
    <source>
        <strain evidence="3">N/A</strain>
    </source>
</reference>
<gene>
    <name evidence="3" type="ORF">CYNAS_LOCUS217</name>
</gene>
<dbReference type="Proteomes" id="UP001176961">
    <property type="component" value="Unassembled WGS sequence"/>
</dbReference>
<keyword evidence="2" id="KW-0812">Transmembrane</keyword>
<accession>A0AA36GDG8</accession>
<evidence type="ECO:0000313" key="3">
    <source>
        <dbReference type="EMBL" id="CAJ0588234.1"/>
    </source>
</evidence>
<dbReference type="EMBL" id="CATQJL010000001">
    <property type="protein sequence ID" value="CAJ0588234.1"/>
    <property type="molecule type" value="Genomic_DNA"/>
</dbReference>
<name>A0AA36GDG8_CYLNA</name>
<comment type="caution">
    <text evidence="3">The sequence shown here is derived from an EMBL/GenBank/DDBJ whole genome shotgun (WGS) entry which is preliminary data.</text>
</comment>
<feature type="region of interest" description="Disordered" evidence="1">
    <location>
        <begin position="183"/>
        <end position="213"/>
    </location>
</feature>
<protein>
    <submittedName>
        <fullName evidence="3">Uncharacterized protein</fullName>
    </submittedName>
</protein>
<feature type="compositionally biased region" description="Basic and acidic residues" evidence="1">
    <location>
        <begin position="121"/>
        <end position="153"/>
    </location>
</feature>
<keyword evidence="2" id="KW-0472">Membrane</keyword>
<proteinExistence type="predicted"/>